<keyword evidence="12" id="KW-1185">Reference proteome</keyword>
<feature type="region of interest" description="Disordered" evidence="9">
    <location>
        <begin position="743"/>
        <end position="808"/>
    </location>
</feature>
<dbReference type="InterPro" id="IPR027640">
    <property type="entry name" value="Kinesin-like_fam"/>
</dbReference>
<evidence type="ECO:0000313" key="12">
    <source>
        <dbReference type="Proteomes" id="UP000789390"/>
    </source>
</evidence>
<keyword evidence="7" id="KW-0505">Motor protein</keyword>
<dbReference type="EMBL" id="CAKKLH010000305">
    <property type="protein sequence ID" value="CAH0110733.1"/>
    <property type="molecule type" value="Genomic_DNA"/>
</dbReference>
<dbReference type="InterPro" id="IPR019821">
    <property type="entry name" value="Kinesin_motor_CS"/>
</dbReference>
<dbReference type="GO" id="GO:0007052">
    <property type="term" value="P:mitotic spindle organization"/>
    <property type="evidence" value="ECO:0007669"/>
    <property type="project" value="TreeGrafter"/>
</dbReference>
<comment type="similarity">
    <text evidence="7">Belongs to the TRAFAC class myosin-kinesin ATPase superfamily. Kinesin family.</text>
</comment>
<dbReference type="Gene3D" id="3.40.850.10">
    <property type="entry name" value="Kinesin motor domain"/>
    <property type="match status" value="1"/>
</dbReference>
<feature type="coiled-coil region" evidence="8">
    <location>
        <begin position="1021"/>
        <end position="1048"/>
    </location>
</feature>
<feature type="region of interest" description="Disordered" evidence="9">
    <location>
        <begin position="956"/>
        <end position="990"/>
    </location>
</feature>
<dbReference type="GO" id="GO:0005524">
    <property type="term" value="F:ATP binding"/>
    <property type="evidence" value="ECO:0007669"/>
    <property type="project" value="UniProtKB-UniRule"/>
</dbReference>
<feature type="compositionally biased region" description="Acidic residues" evidence="9">
    <location>
        <begin position="787"/>
        <end position="804"/>
    </location>
</feature>
<dbReference type="Proteomes" id="UP000789390">
    <property type="component" value="Unassembled WGS sequence"/>
</dbReference>
<dbReference type="PROSITE" id="PS50067">
    <property type="entry name" value="KINESIN_MOTOR_2"/>
    <property type="match status" value="1"/>
</dbReference>
<dbReference type="PANTHER" id="PTHR47969:SF15">
    <property type="entry name" value="CHROMOSOME-ASSOCIATED KINESIN KIF4A-RELATED"/>
    <property type="match status" value="1"/>
</dbReference>
<sequence>MLFSANQDRDLQARVQLITRVRSLQASDHVFPTPYFQIDPSHGTIVLGNNRLFHLDNVLPFDCPQQAIFKGYVEPIVNACFEVQLLTILTSSCMALEGFNITVIAYGQTGSGKTFTIFGPGLLYTMNESDFGMVPRTVRNLFYKAKEYPGRQISIQASYLEIYDEEIHDLLSMEPFHGEITVQEDQNGEIIITGATQMECHTIDDVFSCLETGLALRHTGPMLNQLSSRSHGIFTLYMQQAWTQDGYLYEVSSKLHFVDLAGSERLGLGVNSNHRNEDTQLTGFQEPFSINSGLLALSNVTAALGDPRRKASHVPYWDSKLTYILKDSLGGNAFTLMIVCLSPSASHLEETTNTLKFASRAANICNRPVANVRLTPIANIPLMAMEINPRPYNLAGVSELVSPPNIPKFQLNVTPFSSQANIIRDNEENRSLFHENERTDGDEVFRLRFAASQWQLLVANAETLLNELAASGLLGNDTKNKIESWLCLKEEYANCIDPDLLAMKPRNRTQSDSYSSHMTDLPTATSIFHTSGESKTLHVIEEVSEPTPTRELSSEMSNRHDRSSIDSSSDGSHFTEQLDILRQQFRETTDRLISSIESMYDNATSLEWGATNPMDLSQHAEFHHDPSNNNYKSENTSPKPLRTGRRVSIFGLSTAVDQPPLLGETRVSTPESVNNKSSNHPIEGSLKTAENDACRDMRHSAEISEKRQLLAWKTNKQLKKAHQTLEELKQTISLKEDYVEFRPTRDSKENEQSKNDHEKTHKSLKQDRVPRQSDLNIPHRQRKQSDENSEECDSPIGEENDNVTDGERTIGQQRAEIVRFEHCLKNMAELLDLTARAPRKVGELERSLSIMKDQQSVLKEQLRQENEKKKELKQEIEKDHIRIVELERQLQEQRVSSEMRFLELCSDKDGSPGESELEHKWRWLVAEEERLVELRTAITWRSEELEEKQSILEKREIALDKSKNQSETEKSHTSSSTDMGSKRKKDMESNDKIVQTSASSFLKYKLSDLQSTCGNDNTTDKEAIRKEIRKMRHTRDSLVQQRQELDERQHRVEGRDLDASEERRMLELDEAIEAVDAAIEYKNEVICSRHYELKSSTEDGLLCRLMSLTHTETRSLLCKYFQKVIDLREGSKKMEQQFAELEAQFEDQSRYVRKLSAALKHTQLEMERRQSSHQRNYEHKANTVQRQLDQDSSVCAGGYDGDRKLSHLDDESEYQNSRDLRRQLRDLLSVTPKHRAGGNSNAVSGVVPVTSELAPSACSSRTPSLLGLQAVQALHQKITGLHRLRGRQTAPETTTTVTREKNKLIIKQQTVQPETRDTKRRHR</sequence>
<evidence type="ECO:0000256" key="6">
    <source>
        <dbReference type="ARBA" id="ARBA00023212"/>
    </source>
</evidence>
<dbReference type="GO" id="GO:0007018">
    <property type="term" value="P:microtubule-based movement"/>
    <property type="evidence" value="ECO:0007669"/>
    <property type="project" value="InterPro"/>
</dbReference>
<evidence type="ECO:0000256" key="2">
    <source>
        <dbReference type="ARBA" id="ARBA00022490"/>
    </source>
</evidence>
<organism evidence="11 12">
    <name type="scientific">Daphnia galeata</name>
    <dbReference type="NCBI Taxonomy" id="27404"/>
    <lineage>
        <taxon>Eukaryota</taxon>
        <taxon>Metazoa</taxon>
        <taxon>Ecdysozoa</taxon>
        <taxon>Arthropoda</taxon>
        <taxon>Crustacea</taxon>
        <taxon>Branchiopoda</taxon>
        <taxon>Diplostraca</taxon>
        <taxon>Cladocera</taxon>
        <taxon>Anomopoda</taxon>
        <taxon>Daphniidae</taxon>
        <taxon>Daphnia</taxon>
    </lineage>
</organism>
<dbReference type="InterPro" id="IPR036961">
    <property type="entry name" value="Kinesin_motor_dom_sf"/>
</dbReference>
<comment type="subcellular location">
    <subcellularLocation>
        <location evidence="1">Cytoplasm</location>
        <location evidence="1">Cytoskeleton</location>
    </subcellularLocation>
</comment>
<feature type="compositionally biased region" description="Polar residues" evidence="9">
    <location>
        <begin position="627"/>
        <end position="638"/>
    </location>
</feature>
<dbReference type="InterPro" id="IPR001752">
    <property type="entry name" value="Kinesin_motor_dom"/>
</dbReference>
<evidence type="ECO:0000259" key="10">
    <source>
        <dbReference type="PROSITE" id="PS50067"/>
    </source>
</evidence>
<protein>
    <recommendedName>
        <fullName evidence="10">Kinesin motor domain-containing protein</fullName>
    </recommendedName>
</protein>
<comment type="caution">
    <text evidence="11">The sequence shown here is derived from an EMBL/GenBank/DDBJ whole genome shotgun (WGS) entry which is preliminary data.</text>
</comment>
<reference evidence="11" key="1">
    <citation type="submission" date="2021-11" db="EMBL/GenBank/DDBJ databases">
        <authorList>
            <person name="Schell T."/>
        </authorList>
    </citation>
    <scope>NUCLEOTIDE SEQUENCE</scope>
    <source>
        <strain evidence="11">M5</strain>
    </source>
</reference>
<evidence type="ECO:0000313" key="11">
    <source>
        <dbReference type="EMBL" id="CAH0110733.1"/>
    </source>
</evidence>
<dbReference type="SUPFAM" id="SSF52540">
    <property type="entry name" value="P-loop containing nucleoside triphosphate hydrolases"/>
    <property type="match status" value="1"/>
</dbReference>
<keyword evidence="2" id="KW-0963">Cytoplasm</keyword>
<feature type="compositionally biased region" description="Polar residues" evidence="9">
    <location>
        <begin position="546"/>
        <end position="556"/>
    </location>
</feature>
<dbReference type="GO" id="GO:0005875">
    <property type="term" value="C:microtubule associated complex"/>
    <property type="evidence" value="ECO:0007669"/>
    <property type="project" value="TreeGrafter"/>
</dbReference>
<keyword evidence="3 7" id="KW-0547">Nucleotide-binding</keyword>
<name>A0A8J2S4L9_9CRUS</name>
<dbReference type="SMART" id="SM00129">
    <property type="entry name" value="KISc"/>
    <property type="match status" value="1"/>
</dbReference>
<evidence type="ECO:0000256" key="5">
    <source>
        <dbReference type="ARBA" id="ARBA00023054"/>
    </source>
</evidence>
<dbReference type="InterPro" id="IPR027417">
    <property type="entry name" value="P-loop_NTPase"/>
</dbReference>
<dbReference type="Pfam" id="PF00225">
    <property type="entry name" value="Kinesin"/>
    <property type="match status" value="1"/>
</dbReference>
<feature type="compositionally biased region" description="Basic and acidic residues" evidence="9">
    <location>
        <begin position="1166"/>
        <end position="1181"/>
    </location>
</feature>
<feature type="compositionally biased region" description="Basic and acidic residues" evidence="9">
    <location>
        <begin position="956"/>
        <end position="972"/>
    </location>
</feature>
<keyword evidence="4 7" id="KW-0067">ATP-binding</keyword>
<feature type="domain" description="Kinesin motor" evidence="10">
    <location>
        <begin position="14"/>
        <end position="364"/>
    </location>
</feature>
<evidence type="ECO:0000256" key="3">
    <source>
        <dbReference type="ARBA" id="ARBA00022741"/>
    </source>
</evidence>
<keyword evidence="6" id="KW-0206">Cytoskeleton</keyword>
<dbReference type="PANTHER" id="PTHR47969">
    <property type="entry name" value="CHROMOSOME-ASSOCIATED KINESIN KIF4A-RELATED"/>
    <property type="match status" value="1"/>
</dbReference>
<proteinExistence type="inferred from homology"/>
<dbReference type="PROSITE" id="PS00411">
    <property type="entry name" value="KINESIN_MOTOR_1"/>
    <property type="match status" value="1"/>
</dbReference>
<evidence type="ECO:0000256" key="1">
    <source>
        <dbReference type="ARBA" id="ARBA00004245"/>
    </source>
</evidence>
<dbReference type="GO" id="GO:0003777">
    <property type="term" value="F:microtubule motor activity"/>
    <property type="evidence" value="ECO:0007669"/>
    <property type="project" value="InterPro"/>
</dbReference>
<accession>A0A8J2S4L9</accession>
<feature type="binding site" evidence="7">
    <location>
        <begin position="107"/>
        <end position="114"/>
    </location>
    <ligand>
        <name>ATP</name>
        <dbReference type="ChEBI" id="CHEBI:30616"/>
    </ligand>
</feature>
<evidence type="ECO:0000256" key="4">
    <source>
        <dbReference type="ARBA" id="ARBA00022840"/>
    </source>
</evidence>
<feature type="coiled-coil region" evidence="8">
    <location>
        <begin position="848"/>
        <end position="889"/>
    </location>
</feature>
<evidence type="ECO:0000256" key="9">
    <source>
        <dbReference type="SAM" id="MobiDB-lite"/>
    </source>
</evidence>
<feature type="region of interest" description="Disordered" evidence="9">
    <location>
        <begin position="618"/>
        <end position="643"/>
    </location>
</feature>
<evidence type="ECO:0000256" key="7">
    <source>
        <dbReference type="PROSITE-ProRule" id="PRU00283"/>
    </source>
</evidence>
<feature type="region of interest" description="Disordered" evidence="9">
    <location>
        <begin position="543"/>
        <end position="573"/>
    </location>
</feature>
<dbReference type="PRINTS" id="PR00380">
    <property type="entry name" value="KINESINHEAVY"/>
</dbReference>
<dbReference type="GO" id="GO:0051231">
    <property type="term" value="P:spindle elongation"/>
    <property type="evidence" value="ECO:0007669"/>
    <property type="project" value="TreeGrafter"/>
</dbReference>
<keyword evidence="5 8" id="KW-0175">Coiled coil</keyword>
<dbReference type="GO" id="GO:0008017">
    <property type="term" value="F:microtubule binding"/>
    <property type="evidence" value="ECO:0007669"/>
    <property type="project" value="InterPro"/>
</dbReference>
<evidence type="ECO:0000256" key="8">
    <source>
        <dbReference type="SAM" id="Coils"/>
    </source>
</evidence>
<gene>
    <name evidence="11" type="ORF">DGAL_LOCUS14330</name>
</gene>
<feature type="region of interest" description="Disordered" evidence="9">
    <location>
        <begin position="1166"/>
        <end position="1186"/>
    </location>
</feature>
<feature type="compositionally biased region" description="Polar residues" evidence="9">
    <location>
        <begin position="666"/>
        <end position="680"/>
    </location>
</feature>
<dbReference type="OrthoDB" id="6345572at2759"/>
<feature type="compositionally biased region" description="Basic and acidic residues" evidence="9">
    <location>
        <begin position="743"/>
        <end position="771"/>
    </location>
</feature>
<feature type="region of interest" description="Disordered" evidence="9">
    <location>
        <begin position="660"/>
        <end position="685"/>
    </location>
</feature>